<name>A0A9Q8QLC1_9HYPO</name>
<feature type="transmembrane region" description="Helical" evidence="2">
    <location>
        <begin position="41"/>
        <end position="60"/>
    </location>
</feature>
<evidence type="ECO:0000313" key="4">
    <source>
        <dbReference type="Proteomes" id="UP000829364"/>
    </source>
</evidence>
<protein>
    <recommendedName>
        <fullName evidence="5">Family c-likeg-protein-coupled receptor protein</fullName>
    </recommendedName>
</protein>
<dbReference type="Pfam" id="PF11309">
    <property type="entry name" value="DUF3112"/>
    <property type="match status" value="1"/>
</dbReference>
<dbReference type="EMBL" id="CP086360">
    <property type="protein sequence ID" value="UNI21820.1"/>
    <property type="molecule type" value="Genomic_DNA"/>
</dbReference>
<organism evidence="3 4">
    <name type="scientific">Purpureocillium takamizusanense</name>
    <dbReference type="NCBI Taxonomy" id="2060973"/>
    <lineage>
        <taxon>Eukaryota</taxon>
        <taxon>Fungi</taxon>
        <taxon>Dikarya</taxon>
        <taxon>Ascomycota</taxon>
        <taxon>Pezizomycotina</taxon>
        <taxon>Sordariomycetes</taxon>
        <taxon>Hypocreomycetidae</taxon>
        <taxon>Hypocreales</taxon>
        <taxon>Ophiocordycipitaceae</taxon>
        <taxon>Purpureocillium</taxon>
    </lineage>
</organism>
<dbReference type="PANTHER" id="PTHR35184">
    <property type="entry name" value="YALI0C10208P"/>
    <property type="match status" value="1"/>
</dbReference>
<dbReference type="InterPro" id="IPR021460">
    <property type="entry name" value="DUF3112"/>
</dbReference>
<feature type="transmembrane region" description="Helical" evidence="2">
    <location>
        <begin position="277"/>
        <end position="296"/>
    </location>
</feature>
<feature type="transmembrane region" description="Helical" evidence="2">
    <location>
        <begin position="240"/>
        <end position="262"/>
    </location>
</feature>
<dbReference type="RefSeq" id="XP_047845301.1">
    <property type="nucleotide sequence ID" value="XM_047989302.1"/>
</dbReference>
<evidence type="ECO:0000256" key="2">
    <source>
        <dbReference type="SAM" id="Phobius"/>
    </source>
</evidence>
<accession>A0A9Q8QLC1</accession>
<evidence type="ECO:0000256" key="1">
    <source>
        <dbReference type="SAM" id="MobiDB-lite"/>
    </source>
</evidence>
<feature type="transmembrane region" description="Helical" evidence="2">
    <location>
        <begin position="72"/>
        <end position="94"/>
    </location>
</feature>
<dbReference type="AlphaFoldDB" id="A0A9Q8QLC1"/>
<proteinExistence type="predicted"/>
<dbReference type="PANTHER" id="PTHR35184:SF1">
    <property type="entry name" value="INTEGRAL MEMBRANE PROTEIN"/>
    <property type="match status" value="1"/>
</dbReference>
<feature type="transmembrane region" description="Helical" evidence="2">
    <location>
        <begin position="106"/>
        <end position="126"/>
    </location>
</feature>
<evidence type="ECO:0000313" key="3">
    <source>
        <dbReference type="EMBL" id="UNI21820.1"/>
    </source>
</evidence>
<dbReference type="KEGG" id="ptkz:JDV02_007776"/>
<sequence length="367" mass="39838">MSTNSPPGGPGGQLEQLKKPGPPYPPQGAGLGGQPTTGVDVPISAVMLALFVASAALNMTILQLNMRRGHKFVLSGVLFGFSMARITANVMRIVWACYPRNVRVAIAANILTNAGVLLLFIVNLILAQRILRAYQPRLGWCRPVRLGFRGLYAAVVACLVMVITAAVYSFYTLDADKLTKIRDVQLFAVTFLAVLAFLPVPIVALALLLPRQTTTITGGGGIGVGQPVDPFGTGSMRTKIALVLFTTTLLALGAGFRAGIAYIKRPADHPAWFHHKAAYYCFNYTIELIVVFTYALSRFDRRFWIPNGSCKPGDYSRGGDGSGDNNNNDKDAVEEGFRLSAEQQGQEDRERDWEARAKAETERGMPS</sequence>
<feature type="region of interest" description="Disordered" evidence="1">
    <location>
        <begin position="1"/>
        <end position="31"/>
    </location>
</feature>
<feature type="region of interest" description="Disordered" evidence="1">
    <location>
        <begin position="314"/>
        <end position="367"/>
    </location>
</feature>
<feature type="transmembrane region" description="Helical" evidence="2">
    <location>
        <begin position="186"/>
        <end position="209"/>
    </location>
</feature>
<feature type="transmembrane region" description="Helical" evidence="2">
    <location>
        <begin position="146"/>
        <end position="171"/>
    </location>
</feature>
<keyword evidence="2" id="KW-0812">Transmembrane</keyword>
<feature type="compositionally biased region" description="Basic and acidic residues" evidence="1">
    <location>
        <begin position="327"/>
        <end position="337"/>
    </location>
</feature>
<keyword evidence="4" id="KW-1185">Reference proteome</keyword>
<evidence type="ECO:0008006" key="5">
    <source>
        <dbReference type="Google" id="ProtNLM"/>
    </source>
</evidence>
<dbReference type="OrthoDB" id="3357002at2759"/>
<dbReference type="GeneID" id="72069724"/>
<dbReference type="Proteomes" id="UP000829364">
    <property type="component" value="Chromosome 7"/>
</dbReference>
<reference evidence="3" key="1">
    <citation type="submission" date="2021-11" db="EMBL/GenBank/DDBJ databases">
        <title>Purpureocillium_takamizusanense_genome.</title>
        <authorList>
            <person name="Nguyen N.-H."/>
        </authorList>
    </citation>
    <scope>NUCLEOTIDE SEQUENCE</scope>
    <source>
        <strain evidence="3">PT3</strain>
    </source>
</reference>
<gene>
    <name evidence="3" type="ORF">JDV02_007776</name>
</gene>
<keyword evidence="2" id="KW-0472">Membrane</keyword>
<feature type="compositionally biased region" description="Basic and acidic residues" evidence="1">
    <location>
        <begin position="346"/>
        <end position="367"/>
    </location>
</feature>
<keyword evidence="2" id="KW-1133">Transmembrane helix</keyword>